<accession>A0A0G7ZM25</accession>
<evidence type="ECO:0000313" key="4">
    <source>
        <dbReference type="Proteomes" id="UP000242141"/>
    </source>
</evidence>
<sequence>MENKKNNGDVKKIKIDKNEQDKHKNHQFTEAEKKERKRFIFWGLVIIIGLAIILTTISEAIYLI</sequence>
<evidence type="ECO:0008006" key="5">
    <source>
        <dbReference type="Google" id="ProtNLM"/>
    </source>
</evidence>
<dbReference type="Proteomes" id="UP000242141">
    <property type="component" value="Unassembled WGS sequence"/>
</dbReference>
<evidence type="ECO:0000256" key="1">
    <source>
        <dbReference type="SAM" id="MobiDB-lite"/>
    </source>
</evidence>
<keyword evidence="2" id="KW-0472">Membrane</keyword>
<dbReference type="AlphaFoldDB" id="A0A0G7ZM25"/>
<reference evidence="4" key="1">
    <citation type="submission" date="2015-05" db="EMBL/GenBank/DDBJ databases">
        <authorList>
            <person name="Collingro A."/>
        </authorList>
    </citation>
    <scope>NUCLEOTIDE SEQUENCE [LARGE SCALE GENOMIC DNA]</scope>
    <source>
        <strain evidence="4">Ps</strain>
    </source>
</reference>
<evidence type="ECO:0000313" key="3">
    <source>
        <dbReference type="EMBL" id="CRX37230.1"/>
    </source>
</evidence>
<keyword evidence="2" id="KW-1133">Transmembrane helix</keyword>
<keyword evidence="2" id="KW-0812">Transmembrane</keyword>
<name>A0A0G7ZM25_9MOLU</name>
<protein>
    <recommendedName>
        <fullName evidence="5">DUF4044 domain-containing protein</fullName>
    </recommendedName>
</protein>
<keyword evidence="4" id="KW-1185">Reference proteome</keyword>
<evidence type="ECO:0000256" key="2">
    <source>
        <dbReference type="SAM" id="Phobius"/>
    </source>
</evidence>
<dbReference type="EMBL" id="CWGI01000001">
    <property type="protein sequence ID" value="CRX37230.1"/>
    <property type="molecule type" value="Genomic_DNA"/>
</dbReference>
<proteinExistence type="predicted"/>
<gene>
    <name evidence="3" type="ORF">HEPPS_04570</name>
</gene>
<organism evidence="3 4">
    <name type="scientific">Candidatus Hepatoplasma crinochetorum</name>
    <dbReference type="NCBI Taxonomy" id="295596"/>
    <lineage>
        <taxon>Bacteria</taxon>
        <taxon>Bacillati</taxon>
        <taxon>Mycoplasmatota</taxon>
        <taxon>Mollicutes</taxon>
        <taxon>Candidatus Hepatoplasmataceae</taxon>
        <taxon>Candidatus Hepatoplasma</taxon>
    </lineage>
</organism>
<feature type="transmembrane region" description="Helical" evidence="2">
    <location>
        <begin position="39"/>
        <end position="63"/>
    </location>
</feature>
<feature type="region of interest" description="Disordered" evidence="1">
    <location>
        <begin position="1"/>
        <end position="32"/>
    </location>
</feature>